<dbReference type="InterPro" id="IPR050197">
    <property type="entry name" value="Aldolase_class_II_sugar_metab"/>
</dbReference>
<feature type="region of interest" description="Disordered" evidence="3">
    <location>
        <begin position="1"/>
        <end position="27"/>
    </location>
</feature>
<evidence type="ECO:0000256" key="1">
    <source>
        <dbReference type="ARBA" id="ARBA00022723"/>
    </source>
</evidence>
<dbReference type="Proteomes" id="UP001302812">
    <property type="component" value="Unassembled WGS sequence"/>
</dbReference>
<dbReference type="GO" id="GO:0005829">
    <property type="term" value="C:cytosol"/>
    <property type="evidence" value="ECO:0007669"/>
    <property type="project" value="TreeGrafter"/>
</dbReference>
<comment type="caution">
    <text evidence="5">The sequence shown here is derived from an EMBL/GenBank/DDBJ whole genome shotgun (WGS) entry which is preliminary data.</text>
</comment>
<evidence type="ECO:0000313" key="6">
    <source>
        <dbReference type="Proteomes" id="UP001302812"/>
    </source>
</evidence>
<evidence type="ECO:0000259" key="4">
    <source>
        <dbReference type="SMART" id="SM01007"/>
    </source>
</evidence>
<keyword evidence="6" id="KW-1185">Reference proteome</keyword>
<keyword evidence="2" id="KW-0456">Lyase</keyword>
<dbReference type="RefSeq" id="XP_064673217.1">
    <property type="nucleotide sequence ID" value="XM_064812932.1"/>
</dbReference>
<dbReference type="GeneID" id="89937057"/>
<dbReference type="GO" id="GO:0046872">
    <property type="term" value="F:metal ion binding"/>
    <property type="evidence" value="ECO:0007669"/>
    <property type="project" value="UniProtKB-KW"/>
</dbReference>
<evidence type="ECO:0000256" key="2">
    <source>
        <dbReference type="ARBA" id="ARBA00023239"/>
    </source>
</evidence>
<evidence type="ECO:0000256" key="3">
    <source>
        <dbReference type="SAM" id="MobiDB-lite"/>
    </source>
</evidence>
<dbReference type="SMART" id="SM01007">
    <property type="entry name" value="Aldolase_II"/>
    <property type="match status" value="1"/>
</dbReference>
<reference evidence="5" key="2">
    <citation type="submission" date="2023-05" db="EMBL/GenBank/DDBJ databases">
        <authorList>
            <consortium name="Lawrence Berkeley National Laboratory"/>
            <person name="Steindorff A."/>
            <person name="Hensen N."/>
            <person name="Bonometti L."/>
            <person name="Westerberg I."/>
            <person name="Brannstrom I.O."/>
            <person name="Guillou S."/>
            <person name="Cros-Aarteil S."/>
            <person name="Calhoun S."/>
            <person name="Haridas S."/>
            <person name="Kuo A."/>
            <person name="Mondo S."/>
            <person name="Pangilinan J."/>
            <person name="Riley R."/>
            <person name="Labutti K."/>
            <person name="Andreopoulos B."/>
            <person name="Lipzen A."/>
            <person name="Chen C."/>
            <person name="Yanf M."/>
            <person name="Daum C."/>
            <person name="Ng V."/>
            <person name="Clum A."/>
            <person name="Ohm R."/>
            <person name="Martin F."/>
            <person name="Silar P."/>
            <person name="Natvig D."/>
            <person name="Lalanne C."/>
            <person name="Gautier V."/>
            <person name="Ament-Velasquez S.L."/>
            <person name="Kruys A."/>
            <person name="Hutchinson M.I."/>
            <person name="Powell A.J."/>
            <person name="Barry K."/>
            <person name="Miller A.N."/>
            <person name="Grigoriev I.V."/>
            <person name="Debuchy R."/>
            <person name="Gladieux P."/>
            <person name="Thoren M.H."/>
            <person name="Johannesson H."/>
        </authorList>
    </citation>
    <scope>NUCLEOTIDE SEQUENCE</scope>
    <source>
        <strain evidence="5">CBS 508.74</strain>
    </source>
</reference>
<dbReference type="InterPro" id="IPR036409">
    <property type="entry name" value="Aldolase_II/adducin_N_sf"/>
</dbReference>
<feature type="domain" description="Class II aldolase/adducin N-terminal" evidence="4">
    <location>
        <begin position="37"/>
        <end position="245"/>
    </location>
</feature>
<evidence type="ECO:0000313" key="5">
    <source>
        <dbReference type="EMBL" id="KAK4115647.1"/>
    </source>
</evidence>
<dbReference type="Pfam" id="PF00596">
    <property type="entry name" value="Aldolase_II"/>
    <property type="match status" value="1"/>
</dbReference>
<protein>
    <submittedName>
        <fullName evidence="5">Arad-like aldolase/epimerase</fullName>
    </submittedName>
</protein>
<accession>A0AAN6TJI6</accession>
<dbReference type="EMBL" id="MU853334">
    <property type="protein sequence ID" value="KAK4115647.1"/>
    <property type="molecule type" value="Genomic_DNA"/>
</dbReference>
<dbReference type="InterPro" id="IPR001303">
    <property type="entry name" value="Aldolase_II/adducin_N"/>
</dbReference>
<proteinExistence type="predicted"/>
<dbReference type="GO" id="GO:0019323">
    <property type="term" value="P:pentose catabolic process"/>
    <property type="evidence" value="ECO:0007669"/>
    <property type="project" value="TreeGrafter"/>
</dbReference>
<organism evidence="5 6">
    <name type="scientific">Canariomyces notabilis</name>
    <dbReference type="NCBI Taxonomy" id="2074819"/>
    <lineage>
        <taxon>Eukaryota</taxon>
        <taxon>Fungi</taxon>
        <taxon>Dikarya</taxon>
        <taxon>Ascomycota</taxon>
        <taxon>Pezizomycotina</taxon>
        <taxon>Sordariomycetes</taxon>
        <taxon>Sordariomycetidae</taxon>
        <taxon>Sordariales</taxon>
        <taxon>Chaetomiaceae</taxon>
        <taxon>Canariomyces</taxon>
    </lineage>
</organism>
<name>A0AAN6TJI6_9PEZI</name>
<dbReference type="PANTHER" id="PTHR22789">
    <property type="entry name" value="FUCULOSE PHOSPHATE ALDOLASE"/>
    <property type="match status" value="1"/>
</dbReference>
<dbReference type="Gene3D" id="3.40.225.10">
    <property type="entry name" value="Class II aldolase/adducin N-terminal domain"/>
    <property type="match status" value="1"/>
</dbReference>
<reference evidence="5" key="1">
    <citation type="journal article" date="2023" name="Mol. Phylogenet. Evol.">
        <title>Genome-scale phylogeny and comparative genomics of the fungal order Sordariales.</title>
        <authorList>
            <person name="Hensen N."/>
            <person name="Bonometti L."/>
            <person name="Westerberg I."/>
            <person name="Brannstrom I.O."/>
            <person name="Guillou S."/>
            <person name="Cros-Aarteil S."/>
            <person name="Calhoun S."/>
            <person name="Haridas S."/>
            <person name="Kuo A."/>
            <person name="Mondo S."/>
            <person name="Pangilinan J."/>
            <person name="Riley R."/>
            <person name="LaButti K."/>
            <person name="Andreopoulos B."/>
            <person name="Lipzen A."/>
            <person name="Chen C."/>
            <person name="Yan M."/>
            <person name="Daum C."/>
            <person name="Ng V."/>
            <person name="Clum A."/>
            <person name="Steindorff A."/>
            <person name="Ohm R.A."/>
            <person name="Martin F."/>
            <person name="Silar P."/>
            <person name="Natvig D.O."/>
            <person name="Lalanne C."/>
            <person name="Gautier V."/>
            <person name="Ament-Velasquez S.L."/>
            <person name="Kruys A."/>
            <person name="Hutchinson M.I."/>
            <person name="Powell A.J."/>
            <person name="Barry K."/>
            <person name="Miller A.N."/>
            <person name="Grigoriev I.V."/>
            <person name="Debuchy R."/>
            <person name="Gladieux P."/>
            <person name="Hiltunen Thoren M."/>
            <person name="Johannesson H."/>
        </authorList>
    </citation>
    <scope>NUCLEOTIDE SEQUENCE</scope>
    <source>
        <strain evidence="5">CBS 508.74</strain>
    </source>
</reference>
<dbReference type="SUPFAM" id="SSF53639">
    <property type="entry name" value="AraD/HMP-PK domain-like"/>
    <property type="match status" value="1"/>
</dbReference>
<sequence>MPEHGDMPEWNPSARAETPTPPQPIEWNSQDVDEVKRKLITANHILHHHGVVDGYGHISVRHPSHPDKYLMSGYLAPALVSSPDDLIEYWINDSSPVSPHAKKGYSERFIHGIMYAMYPKVNCVIHSHAEAVLPYATSGVPLMPVIHMAGFLGNNVPVFDIGDSYSSSCPDEQQDLLVRTAKLGIHLAEKFVKTPRDPSFESHFPPDPDYSVVLMRRHGYTTHGRDIETAVYRAIYTKINATAQTNSMILRGALPPGVKAKFELEFLTDEMCRGCSRMNEGTHDKPWKLWVAEVENSSLYTNRG</sequence>
<dbReference type="AlphaFoldDB" id="A0AAN6TJI6"/>
<dbReference type="GO" id="GO:0016832">
    <property type="term" value="F:aldehyde-lyase activity"/>
    <property type="evidence" value="ECO:0007669"/>
    <property type="project" value="TreeGrafter"/>
</dbReference>
<gene>
    <name evidence="5" type="ORF">N656DRAFT_746884</name>
</gene>
<dbReference type="PANTHER" id="PTHR22789:SF0">
    <property type="entry name" value="3-OXO-TETRONATE 4-PHOSPHATE DECARBOXYLASE-RELATED"/>
    <property type="match status" value="1"/>
</dbReference>
<keyword evidence="1" id="KW-0479">Metal-binding</keyword>